<dbReference type="Proteomes" id="UP001234297">
    <property type="component" value="Chromosome 7"/>
</dbReference>
<comment type="caution">
    <text evidence="1">The sequence shown here is derived from an EMBL/GenBank/DDBJ whole genome shotgun (WGS) entry which is preliminary data.</text>
</comment>
<organism evidence="1 2">
    <name type="scientific">Persea americana</name>
    <name type="common">Avocado</name>
    <dbReference type="NCBI Taxonomy" id="3435"/>
    <lineage>
        <taxon>Eukaryota</taxon>
        <taxon>Viridiplantae</taxon>
        <taxon>Streptophyta</taxon>
        <taxon>Embryophyta</taxon>
        <taxon>Tracheophyta</taxon>
        <taxon>Spermatophyta</taxon>
        <taxon>Magnoliopsida</taxon>
        <taxon>Magnoliidae</taxon>
        <taxon>Laurales</taxon>
        <taxon>Lauraceae</taxon>
        <taxon>Persea</taxon>
    </lineage>
</organism>
<reference evidence="1 2" key="1">
    <citation type="journal article" date="2022" name="Hortic Res">
        <title>A haplotype resolved chromosomal level avocado genome allows analysis of novel avocado genes.</title>
        <authorList>
            <person name="Nath O."/>
            <person name="Fletcher S.J."/>
            <person name="Hayward A."/>
            <person name="Shaw L.M."/>
            <person name="Masouleh A.K."/>
            <person name="Furtado A."/>
            <person name="Henry R.J."/>
            <person name="Mitter N."/>
        </authorList>
    </citation>
    <scope>NUCLEOTIDE SEQUENCE [LARGE SCALE GENOMIC DNA]</scope>
    <source>
        <strain evidence="2">cv. Hass</strain>
    </source>
</reference>
<accession>A0ACC2LDR0</accession>
<gene>
    <name evidence="1" type="ORF">MRB53_024913</name>
</gene>
<sequence>MEIDSKSKRVCRVFQAYPADKVWVEVKSLGDMMLFLNRKSYISISVGATGGGKVNRIGGKHQLEGLRDSSFCVESITPSPRFGGFLSRAVFFYFGVHKRIIDGVLGLAMWSFQVTISKILDKIILA</sequence>
<evidence type="ECO:0000313" key="2">
    <source>
        <dbReference type="Proteomes" id="UP001234297"/>
    </source>
</evidence>
<proteinExistence type="predicted"/>
<dbReference type="EMBL" id="CM056815">
    <property type="protein sequence ID" value="KAJ8631590.1"/>
    <property type="molecule type" value="Genomic_DNA"/>
</dbReference>
<name>A0ACC2LDR0_PERAE</name>
<evidence type="ECO:0000313" key="1">
    <source>
        <dbReference type="EMBL" id="KAJ8631590.1"/>
    </source>
</evidence>
<keyword evidence="2" id="KW-1185">Reference proteome</keyword>
<protein>
    <submittedName>
        <fullName evidence="1">Uncharacterized protein</fullName>
    </submittedName>
</protein>